<name>A0A1A6B787_MYCGO</name>
<proteinExistence type="inferred from homology"/>
<accession>A0A1A6B787</accession>
<dbReference type="Proteomes" id="UP000093757">
    <property type="component" value="Unassembled WGS sequence"/>
</dbReference>
<reference evidence="6 8" key="1">
    <citation type="submission" date="2016-01" db="EMBL/GenBank/DDBJ databases">
        <title>The new phylogeny of the genus Mycobacterium.</title>
        <authorList>
            <person name="Tarcisio F."/>
            <person name="Conor M."/>
            <person name="Antonella G."/>
            <person name="Elisabetta G."/>
            <person name="Giulia F.S."/>
            <person name="Sara T."/>
            <person name="Anna F."/>
            <person name="Clotilde B."/>
            <person name="Roberto B."/>
            <person name="Veronica D.S."/>
            <person name="Fabio R."/>
            <person name="Monica P."/>
            <person name="Olivier J."/>
            <person name="Enrico T."/>
            <person name="Nicola S."/>
        </authorList>
    </citation>
    <scope>NUCLEOTIDE SEQUENCE [LARGE SCALE GENOMIC DNA]</scope>
    <source>
        <strain evidence="6 8">DSM 44160</strain>
    </source>
</reference>
<dbReference type="EMBL" id="MAEM01000538">
    <property type="protein sequence ID" value="OBR98204.1"/>
    <property type="molecule type" value="Genomic_DNA"/>
</dbReference>
<comment type="caution">
    <text evidence="5">The sequence shown here is derived from an EMBL/GenBank/DDBJ whole genome shotgun (WGS) entry which is preliminary data.</text>
</comment>
<dbReference type="InterPro" id="IPR058644">
    <property type="entry name" value="Mtb12-like_C"/>
</dbReference>
<comment type="similarity">
    <text evidence="2">Belongs to the MTB12 family.</text>
</comment>
<dbReference type="EMBL" id="LQOY01000007">
    <property type="protein sequence ID" value="ORV97172.1"/>
    <property type="molecule type" value="Genomic_DNA"/>
</dbReference>
<dbReference type="AlphaFoldDB" id="A0A1A6B787"/>
<evidence type="ECO:0000313" key="7">
    <source>
        <dbReference type="Proteomes" id="UP000093757"/>
    </source>
</evidence>
<reference evidence="5 7" key="2">
    <citation type="submission" date="2016-06" db="EMBL/GenBank/DDBJ databases">
        <authorList>
            <person name="Kjaerup R.B."/>
            <person name="Dalgaard T.S."/>
            <person name="Juul-Madsen H.R."/>
        </authorList>
    </citation>
    <scope>NUCLEOTIDE SEQUENCE [LARGE SCALE GENOMIC DNA]</scope>
    <source>
        <strain evidence="5 7">1245752.6</strain>
    </source>
</reference>
<sequence length="167" mass="17171">MEIAIKNLTAVAAIGAIAAAGTLLAPAQPARPTISPAAFQAPLPLAPVPAVPTQEQILGLLNAFASPTNFSGKSDLVQGGLSGWQIYQADLAMGKAEFWGLVPFSFDVTNIQPAGPNTASADVATWGPHSGATTRSLTFVNDDGWKISSASAGDLLYGLYGLTDNYL</sequence>
<dbReference type="OrthoDB" id="4728193at2"/>
<dbReference type="Proteomes" id="UP000193928">
    <property type="component" value="Unassembled WGS sequence"/>
</dbReference>
<gene>
    <name evidence="5" type="ORF">A9W98_03370</name>
    <name evidence="6" type="ORF">AWC08_11940</name>
</gene>
<evidence type="ECO:0000313" key="5">
    <source>
        <dbReference type="EMBL" id="OBR98204.1"/>
    </source>
</evidence>
<evidence type="ECO:0000313" key="8">
    <source>
        <dbReference type="Proteomes" id="UP000193928"/>
    </source>
</evidence>
<feature type="domain" description="Low molecular weight antigen MTB12-like C-terminal" evidence="4">
    <location>
        <begin position="50"/>
        <end position="156"/>
    </location>
</feature>
<organism evidence="5 7">
    <name type="scientific">Mycobacterium gordonae</name>
    <dbReference type="NCBI Taxonomy" id="1778"/>
    <lineage>
        <taxon>Bacteria</taxon>
        <taxon>Bacillati</taxon>
        <taxon>Actinomycetota</taxon>
        <taxon>Actinomycetes</taxon>
        <taxon>Mycobacteriales</taxon>
        <taxon>Mycobacteriaceae</taxon>
        <taxon>Mycobacterium</taxon>
    </lineage>
</organism>
<evidence type="ECO:0000256" key="3">
    <source>
        <dbReference type="SAM" id="SignalP"/>
    </source>
</evidence>
<dbReference type="Pfam" id="PF26580">
    <property type="entry name" value="Mtb12_C"/>
    <property type="match status" value="1"/>
</dbReference>
<feature type="signal peptide" evidence="3">
    <location>
        <begin position="1"/>
        <end position="27"/>
    </location>
</feature>
<evidence type="ECO:0000313" key="6">
    <source>
        <dbReference type="EMBL" id="ORV97172.1"/>
    </source>
</evidence>
<keyword evidence="1 3" id="KW-0732">Signal</keyword>
<keyword evidence="8" id="KW-1185">Reference proteome</keyword>
<dbReference type="RefSeq" id="WP_065137313.1">
    <property type="nucleotide sequence ID" value="NZ_JACKSU010000132.1"/>
</dbReference>
<evidence type="ECO:0000256" key="2">
    <source>
        <dbReference type="ARBA" id="ARBA00093774"/>
    </source>
</evidence>
<evidence type="ECO:0000256" key="1">
    <source>
        <dbReference type="ARBA" id="ARBA00022729"/>
    </source>
</evidence>
<feature type="chain" id="PRO_5044554684" description="Low molecular weight antigen MTB12-like C-terminal domain-containing protein" evidence="3">
    <location>
        <begin position="28"/>
        <end position="167"/>
    </location>
</feature>
<evidence type="ECO:0000259" key="4">
    <source>
        <dbReference type="Pfam" id="PF26580"/>
    </source>
</evidence>
<protein>
    <recommendedName>
        <fullName evidence="4">Low molecular weight antigen MTB12-like C-terminal domain-containing protein</fullName>
    </recommendedName>
</protein>